<dbReference type="Proteomes" id="UP000494122">
    <property type="component" value="Unassembled WGS sequence"/>
</dbReference>
<keyword evidence="1" id="KW-1133">Transmembrane helix</keyword>
<dbReference type="AlphaFoldDB" id="A0A6S7EGL7"/>
<gene>
    <name evidence="2" type="ORF">LMG3328_04839</name>
</gene>
<protein>
    <submittedName>
        <fullName evidence="2">Uncharacterized protein</fullName>
    </submittedName>
</protein>
<feature type="transmembrane region" description="Helical" evidence="1">
    <location>
        <begin position="143"/>
        <end position="162"/>
    </location>
</feature>
<accession>A0A6S7EGL7</accession>
<sequence length="180" mass="18749">MTITPAMNLVKDVASTTVGTAKTASAPEGSLQKYSGAISTLLAGVGSLLNGLEVHQQKVGPFKPVIRDSLAGVSSLKNTLGAFPAIATIFIGAKKDDKPMVTLGALNLICASGFYNVAANFATDYSKGMLNKNMAHMVKNLPPVMKFGVGLVSLAYSTYAMIPNMQPLTAKATDKSSNHV</sequence>
<organism evidence="2 3">
    <name type="scientific">Achromobacter ruhlandii</name>
    <dbReference type="NCBI Taxonomy" id="72557"/>
    <lineage>
        <taxon>Bacteria</taxon>
        <taxon>Pseudomonadati</taxon>
        <taxon>Pseudomonadota</taxon>
        <taxon>Betaproteobacteria</taxon>
        <taxon>Burkholderiales</taxon>
        <taxon>Alcaligenaceae</taxon>
        <taxon>Achromobacter</taxon>
    </lineage>
</organism>
<reference evidence="2 3" key="1">
    <citation type="submission" date="2020-04" db="EMBL/GenBank/DDBJ databases">
        <authorList>
            <person name="De Canck E."/>
        </authorList>
    </citation>
    <scope>NUCLEOTIDE SEQUENCE [LARGE SCALE GENOMIC DNA]</scope>
    <source>
        <strain evidence="2 3">LMG 3328</strain>
    </source>
</reference>
<dbReference type="RefSeq" id="WP_157810431.1">
    <property type="nucleotide sequence ID" value="NZ_CADIJL010000021.1"/>
</dbReference>
<evidence type="ECO:0000313" key="3">
    <source>
        <dbReference type="Proteomes" id="UP000494122"/>
    </source>
</evidence>
<keyword evidence="1" id="KW-0472">Membrane</keyword>
<evidence type="ECO:0000313" key="2">
    <source>
        <dbReference type="EMBL" id="CAB3911807.1"/>
    </source>
</evidence>
<feature type="transmembrane region" description="Helical" evidence="1">
    <location>
        <begin position="100"/>
        <end position="123"/>
    </location>
</feature>
<proteinExistence type="predicted"/>
<evidence type="ECO:0000256" key="1">
    <source>
        <dbReference type="SAM" id="Phobius"/>
    </source>
</evidence>
<keyword evidence="1" id="KW-0812">Transmembrane</keyword>
<name>A0A6S7EGL7_9BURK</name>
<dbReference type="EMBL" id="CADILE010000016">
    <property type="protein sequence ID" value="CAB3911807.1"/>
    <property type="molecule type" value="Genomic_DNA"/>
</dbReference>